<feature type="region of interest" description="Disordered" evidence="6">
    <location>
        <begin position="229"/>
        <end position="261"/>
    </location>
</feature>
<dbReference type="Gene3D" id="2.30.170.40">
    <property type="entry name" value="Ribosomal protein L28/L24"/>
    <property type="match status" value="1"/>
</dbReference>
<evidence type="ECO:0000256" key="5">
    <source>
        <dbReference type="ARBA" id="ARBA00037226"/>
    </source>
</evidence>
<keyword evidence="3" id="KW-0687">Ribonucleoprotein</keyword>
<name>A0AAE0NS74_9PEZI</name>
<dbReference type="InterPro" id="IPR034704">
    <property type="entry name" value="Ribosomal_bL28/bL31-like_sf"/>
</dbReference>
<dbReference type="InterPro" id="IPR037147">
    <property type="entry name" value="Ribosomal_bL28_sf"/>
</dbReference>
<dbReference type="AlphaFoldDB" id="A0AAE0NS74"/>
<reference evidence="7" key="1">
    <citation type="journal article" date="2023" name="Mol. Phylogenet. Evol.">
        <title>Genome-scale phylogeny and comparative genomics of the fungal order Sordariales.</title>
        <authorList>
            <person name="Hensen N."/>
            <person name="Bonometti L."/>
            <person name="Westerberg I."/>
            <person name="Brannstrom I.O."/>
            <person name="Guillou S."/>
            <person name="Cros-Aarteil S."/>
            <person name="Calhoun S."/>
            <person name="Haridas S."/>
            <person name="Kuo A."/>
            <person name="Mondo S."/>
            <person name="Pangilinan J."/>
            <person name="Riley R."/>
            <person name="LaButti K."/>
            <person name="Andreopoulos B."/>
            <person name="Lipzen A."/>
            <person name="Chen C."/>
            <person name="Yan M."/>
            <person name="Daum C."/>
            <person name="Ng V."/>
            <person name="Clum A."/>
            <person name="Steindorff A."/>
            <person name="Ohm R.A."/>
            <person name="Martin F."/>
            <person name="Silar P."/>
            <person name="Natvig D.O."/>
            <person name="Lalanne C."/>
            <person name="Gautier V."/>
            <person name="Ament-Velasquez S.L."/>
            <person name="Kruys A."/>
            <person name="Hutchinson M.I."/>
            <person name="Powell A.J."/>
            <person name="Barry K."/>
            <person name="Miller A.N."/>
            <person name="Grigoriev I.V."/>
            <person name="Debuchy R."/>
            <person name="Gladieux P."/>
            <person name="Hiltunen Thoren M."/>
            <person name="Johannesson H."/>
        </authorList>
    </citation>
    <scope>NUCLEOTIDE SEQUENCE</scope>
    <source>
        <strain evidence="7">CBS 232.78</strain>
    </source>
</reference>
<reference evidence="7" key="2">
    <citation type="submission" date="2023-06" db="EMBL/GenBank/DDBJ databases">
        <authorList>
            <consortium name="Lawrence Berkeley National Laboratory"/>
            <person name="Haridas S."/>
            <person name="Hensen N."/>
            <person name="Bonometti L."/>
            <person name="Westerberg I."/>
            <person name="Brannstrom I.O."/>
            <person name="Guillou S."/>
            <person name="Cros-Aarteil S."/>
            <person name="Calhoun S."/>
            <person name="Kuo A."/>
            <person name="Mondo S."/>
            <person name="Pangilinan J."/>
            <person name="Riley R."/>
            <person name="LaButti K."/>
            <person name="Andreopoulos B."/>
            <person name="Lipzen A."/>
            <person name="Chen C."/>
            <person name="Yanf M."/>
            <person name="Daum C."/>
            <person name="Ng V."/>
            <person name="Clum A."/>
            <person name="Steindorff A."/>
            <person name="Ohm R."/>
            <person name="Martin F."/>
            <person name="Silar P."/>
            <person name="Natvig D."/>
            <person name="Lalanne C."/>
            <person name="Gautier V."/>
            <person name="Ament-velasquez S.L."/>
            <person name="Kruys A."/>
            <person name="Hutchinson M.I."/>
            <person name="Powell A.J."/>
            <person name="Barry K."/>
            <person name="Miller A.N."/>
            <person name="Grigoriev I.V."/>
            <person name="Debuchy R."/>
            <person name="Gladieux P."/>
            <person name="Thoren M.H."/>
            <person name="Johannesson H."/>
        </authorList>
    </citation>
    <scope>NUCLEOTIDE SEQUENCE</scope>
    <source>
        <strain evidence="7">CBS 232.78</strain>
    </source>
</reference>
<keyword evidence="2" id="KW-0689">Ribosomal protein</keyword>
<dbReference type="Pfam" id="PF00830">
    <property type="entry name" value="Ribosomal_L28"/>
    <property type="match status" value="1"/>
</dbReference>
<comment type="similarity">
    <text evidence="1">Belongs to the bacterial ribosomal protein bL28 family.</text>
</comment>
<dbReference type="Proteomes" id="UP001285441">
    <property type="component" value="Unassembled WGS sequence"/>
</dbReference>
<keyword evidence="8" id="KW-1185">Reference proteome</keyword>
<evidence type="ECO:0000256" key="6">
    <source>
        <dbReference type="SAM" id="MobiDB-lite"/>
    </source>
</evidence>
<dbReference type="SUPFAM" id="SSF143800">
    <property type="entry name" value="L28p-like"/>
    <property type="match status" value="1"/>
</dbReference>
<evidence type="ECO:0000313" key="7">
    <source>
        <dbReference type="EMBL" id="KAK3386758.1"/>
    </source>
</evidence>
<dbReference type="InterPro" id="IPR026569">
    <property type="entry name" value="Ribosomal_bL28"/>
</dbReference>
<accession>A0AAE0NS74</accession>
<comment type="caution">
    <text evidence="7">The sequence shown here is derived from an EMBL/GenBank/DDBJ whole genome shotgun (WGS) entry which is preliminary data.</text>
</comment>
<evidence type="ECO:0000256" key="4">
    <source>
        <dbReference type="ARBA" id="ARBA00035269"/>
    </source>
</evidence>
<gene>
    <name evidence="7" type="ORF">B0H63DRAFT_391543</name>
</gene>
<proteinExistence type="inferred from homology"/>
<dbReference type="GO" id="GO:0005762">
    <property type="term" value="C:mitochondrial large ribosomal subunit"/>
    <property type="evidence" value="ECO:0007669"/>
    <property type="project" value="TreeGrafter"/>
</dbReference>
<protein>
    <recommendedName>
        <fullName evidence="4">Large ribosomal subunit protein bL28m</fullName>
    </recommendedName>
</protein>
<dbReference type="PANTHER" id="PTHR13528">
    <property type="entry name" value="39S RIBOSOMAL PROTEIN L28, MITOCHONDRIAL"/>
    <property type="match status" value="1"/>
</dbReference>
<dbReference type="GO" id="GO:0003735">
    <property type="term" value="F:structural constituent of ribosome"/>
    <property type="evidence" value="ECO:0007669"/>
    <property type="project" value="InterPro"/>
</dbReference>
<feature type="compositionally biased region" description="Basic and acidic residues" evidence="6">
    <location>
        <begin position="250"/>
        <end position="261"/>
    </location>
</feature>
<comment type="function">
    <text evidence="5">Component of the mitochondrial ribosome (mitoribosome), a dedicated translation machinery responsible for the synthesis of mitochondrial genome-encoded proteins, including at least some of the essential transmembrane subunits of the mitochondrial respiratory chain. The mitoribosomes are attached to the mitochondrial inner membrane and translation products are cotranslationally integrated into the membrane.</text>
</comment>
<dbReference type="PANTHER" id="PTHR13528:SF2">
    <property type="entry name" value="LARGE RIBOSOMAL SUBUNIT PROTEIN BL28M"/>
    <property type="match status" value="1"/>
</dbReference>
<sequence length="261" mass="29442">MAPTLLRPCVRAAASTTTSNTFLNTTRRTLSTSSSLLYKQQRVPGSSLKIPSVTGPALEIPPYPFGPNQVYHQSNTGLYGGQRIRFGNNVSKQNEIKTRRNWRPNVHHKRLWSVSLRTFVRTRLTTRVLRTIDKVGGLDAYLLGIKPARVRELGPWGWRLRWRVMQTPIIRKQFAEQRAALGLPPKAEGEDVVLAGEMADQKLMEETSRMLANEEEFTIGEESDFAAEDAEVAAQQQQAKTATPEVPVEEFMRDEGPRKEV</sequence>
<evidence type="ECO:0000256" key="2">
    <source>
        <dbReference type="ARBA" id="ARBA00022980"/>
    </source>
</evidence>
<organism evidence="7 8">
    <name type="scientific">Podospora didyma</name>
    <dbReference type="NCBI Taxonomy" id="330526"/>
    <lineage>
        <taxon>Eukaryota</taxon>
        <taxon>Fungi</taxon>
        <taxon>Dikarya</taxon>
        <taxon>Ascomycota</taxon>
        <taxon>Pezizomycotina</taxon>
        <taxon>Sordariomycetes</taxon>
        <taxon>Sordariomycetidae</taxon>
        <taxon>Sordariales</taxon>
        <taxon>Podosporaceae</taxon>
        <taxon>Podospora</taxon>
    </lineage>
</organism>
<dbReference type="EMBL" id="JAULSW010000003">
    <property type="protein sequence ID" value="KAK3386758.1"/>
    <property type="molecule type" value="Genomic_DNA"/>
</dbReference>
<evidence type="ECO:0000256" key="1">
    <source>
        <dbReference type="ARBA" id="ARBA00008760"/>
    </source>
</evidence>
<evidence type="ECO:0000256" key="3">
    <source>
        <dbReference type="ARBA" id="ARBA00023274"/>
    </source>
</evidence>
<evidence type="ECO:0000313" key="8">
    <source>
        <dbReference type="Proteomes" id="UP001285441"/>
    </source>
</evidence>
<dbReference type="FunFam" id="2.30.170.40:FF:000003">
    <property type="entry name" value="54S ribosomal protein L24"/>
    <property type="match status" value="1"/>
</dbReference>
<dbReference type="HAMAP" id="MF_00373">
    <property type="entry name" value="Ribosomal_bL28"/>
    <property type="match status" value="1"/>
</dbReference>